<dbReference type="InterPro" id="IPR052079">
    <property type="entry name" value="E3_ligase/Copine_domain"/>
</dbReference>
<gene>
    <name evidence="2" type="ORF">EDI_296030</name>
</gene>
<dbReference type="eggNOG" id="KOG1327">
    <property type="taxonomic scope" value="Eukaryota"/>
</dbReference>
<dbReference type="VEuPathDB" id="AmoebaDB:EDI_296030"/>
<proteinExistence type="predicted"/>
<dbReference type="PANTHER" id="PTHR45751:SF11">
    <property type="entry name" value="COPINE FAMILY PROTEIN 2"/>
    <property type="match status" value="1"/>
</dbReference>
<feature type="domain" description="VWFA" evidence="1">
    <location>
        <begin position="37"/>
        <end position="231"/>
    </location>
</feature>
<dbReference type="GeneID" id="5881501"/>
<dbReference type="Gene3D" id="3.40.50.410">
    <property type="entry name" value="von Willebrand factor, type A domain"/>
    <property type="match status" value="1"/>
</dbReference>
<dbReference type="PANTHER" id="PTHR45751">
    <property type="entry name" value="COPINE FAMILY PROTEIN 1"/>
    <property type="match status" value="1"/>
</dbReference>
<dbReference type="RefSeq" id="XP_001736503.1">
    <property type="nucleotide sequence ID" value="XM_001736451.1"/>
</dbReference>
<sequence length="244" mass="27492">MGNTHSSPTNRSILQIKYQSIEQLENELNQKDIKGVTVFIGIDYTSSNVESGKRTYGGKNLHLISEGLNPYQEVISIISKYFKKYTKEIYLYSFGDSISRGTSTCNMNQKGESFQTYEEVLETYKITTPLVTLSGPTNISPLIEKAIEKKNQTQNKTVVILLCDGQVTDNKTTIKTIKKASGSGIEVICIGIGDGPFETFRNEITENSQNFHFIEYSTLSEMFKEEKEEKMGIATLQYLVNLQN</sequence>
<dbReference type="AlphaFoldDB" id="B0EDZ4"/>
<dbReference type="InterPro" id="IPR036465">
    <property type="entry name" value="vWFA_dom_sf"/>
</dbReference>
<accession>B0EDZ4</accession>
<dbReference type="OMA" id="ETEPTYK"/>
<dbReference type="KEGG" id="edi:EDI_296030"/>
<dbReference type="EMBL" id="DS548880">
    <property type="protein sequence ID" value="EDR27254.1"/>
    <property type="molecule type" value="Genomic_DNA"/>
</dbReference>
<dbReference type="InterPro" id="IPR002035">
    <property type="entry name" value="VWF_A"/>
</dbReference>
<dbReference type="InterPro" id="IPR010734">
    <property type="entry name" value="Copine_C"/>
</dbReference>
<dbReference type="GO" id="GO:0005829">
    <property type="term" value="C:cytosol"/>
    <property type="evidence" value="ECO:0007669"/>
    <property type="project" value="UniProtKB-ARBA"/>
</dbReference>
<evidence type="ECO:0000259" key="1">
    <source>
        <dbReference type="PROSITE" id="PS50234"/>
    </source>
</evidence>
<protein>
    <submittedName>
        <fullName evidence="2">Copine, putative</fullName>
    </submittedName>
</protein>
<name>B0EDZ4_ENTDS</name>
<dbReference type="SMART" id="SM00327">
    <property type="entry name" value="VWA"/>
    <property type="match status" value="1"/>
</dbReference>
<dbReference type="OrthoDB" id="5855668at2759"/>
<organism evidence="3">
    <name type="scientific">Entamoeba dispar (strain ATCC PRA-260 / SAW760)</name>
    <dbReference type="NCBI Taxonomy" id="370354"/>
    <lineage>
        <taxon>Eukaryota</taxon>
        <taxon>Amoebozoa</taxon>
        <taxon>Evosea</taxon>
        <taxon>Archamoebae</taxon>
        <taxon>Mastigamoebida</taxon>
        <taxon>Entamoebidae</taxon>
        <taxon>Entamoeba</taxon>
    </lineage>
</organism>
<dbReference type="GO" id="GO:0016567">
    <property type="term" value="P:protein ubiquitination"/>
    <property type="evidence" value="ECO:0007669"/>
    <property type="project" value="TreeGrafter"/>
</dbReference>
<dbReference type="PROSITE" id="PS50234">
    <property type="entry name" value="VWFA"/>
    <property type="match status" value="1"/>
</dbReference>
<evidence type="ECO:0000313" key="2">
    <source>
        <dbReference type="EMBL" id="EDR27254.1"/>
    </source>
</evidence>
<dbReference type="GO" id="GO:0004842">
    <property type="term" value="F:ubiquitin-protein transferase activity"/>
    <property type="evidence" value="ECO:0007669"/>
    <property type="project" value="TreeGrafter"/>
</dbReference>
<dbReference type="SUPFAM" id="SSF53300">
    <property type="entry name" value="vWA-like"/>
    <property type="match status" value="1"/>
</dbReference>
<dbReference type="GO" id="GO:0005634">
    <property type="term" value="C:nucleus"/>
    <property type="evidence" value="ECO:0007669"/>
    <property type="project" value="TreeGrafter"/>
</dbReference>
<keyword evidence="3" id="KW-1185">Reference proteome</keyword>
<dbReference type="Pfam" id="PF07002">
    <property type="entry name" value="Copine"/>
    <property type="match status" value="1"/>
</dbReference>
<evidence type="ECO:0000313" key="3">
    <source>
        <dbReference type="Proteomes" id="UP000008076"/>
    </source>
</evidence>
<dbReference type="Proteomes" id="UP000008076">
    <property type="component" value="Unassembled WGS sequence"/>
</dbReference>
<reference evidence="3" key="1">
    <citation type="submission" date="2007-12" db="EMBL/GenBank/DDBJ databases">
        <title>Annotation of Entamoeba dispar SAW760.</title>
        <authorList>
            <person name="Lorenzi H."/>
            <person name="Inman J."/>
            <person name="Schobel S."/>
            <person name="Amedeo P."/>
            <person name="Caler E."/>
        </authorList>
    </citation>
    <scope>NUCLEOTIDE SEQUENCE [LARGE SCALE GENOMIC DNA]</scope>
    <source>
        <strain evidence="3">ATCC PRA-260 / SAW760</strain>
    </source>
</reference>